<evidence type="ECO:0000313" key="15">
    <source>
        <dbReference type="Proteomes" id="UP000267993"/>
    </source>
</evidence>
<evidence type="ECO:0000313" key="19">
    <source>
        <dbReference type="Proteomes" id="UP000275843"/>
    </source>
</evidence>
<dbReference type="EMBL" id="CP033235">
    <property type="protein sequence ID" value="AZF69133.1"/>
    <property type="molecule type" value="Genomic_DNA"/>
</dbReference>
<dbReference type="EMBL" id="CP033238">
    <property type="protein sequence ID" value="AZF76996.1"/>
    <property type="molecule type" value="Genomic_DNA"/>
</dbReference>
<reference evidence="15 16" key="2">
    <citation type="journal article" date="2018" name="Proc. Natl. Acad. Sci. U.S.A.">
        <title>Nonmutational mechanism of inheritance in the Archaeon Sulfolobus solfataricus.</title>
        <authorList>
            <person name="Payne S."/>
            <person name="McCarthy S."/>
            <person name="Johnson T."/>
            <person name="North E."/>
            <person name="Blum P."/>
        </authorList>
    </citation>
    <scope>NUCLEOTIDE SEQUENCE [LARGE SCALE GENOMIC DNA]</scope>
    <source>
        <strain evidence="6 15">SARC-H</strain>
        <strain evidence="7 19">SARC-I</strain>
        <strain evidence="9 20">SARC-N</strain>
        <strain evidence="10 21">SARC-O</strain>
        <strain evidence="11 16">SUL120</strain>
        <strain evidence="5 17">SULG</strain>
        <strain evidence="8 18">SULM</strain>
    </source>
</reference>
<dbReference type="Proteomes" id="UP000273194">
    <property type="component" value="Chromosome"/>
</dbReference>
<dbReference type="EMBL" id="CP033236">
    <property type="protein sequence ID" value="AZF71753.1"/>
    <property type="molecule type" value="Genomic_DNA"/>
</dbReference>
<evidence type="ECO:0000313" key="16">
    <source>
        <dbReference type="Proteomes" id="UP000269431"/>
    </source>
</evidence>
<protein>
    <submittedName>
        <fullName evidence="3">Glycosyltransferase</fullName>
    </submittedName>
</protein>
<dbReference type="InterPro" id="IPR001173">
    <property type="entry name" value="Glyco_trans_2-like"/>
</dbReference>
<dbReference type="Proteomes" id="UP000269431">
    <property type="component" value="Chromosome"/>
</dbReference>
<dbReference type="EMBL" id="CP011055">
    <property type="protein sequence ID" value="AKA74670.1"/>
    <property type="molecule type" value="Genomic_DNA"/>
</dbReference>
<dbReference type="EMBL" id="CP033240">
    <property type="protein sequence ID" value="AZF82206.1"/>
    <property type="molecule type" value="Genomic_DNA"/>
</dbReference>
<evidence type="ECO:0000313" key="18">
    <source>
        <dbReference type="Proteomes" id="UP000273443"/>
    </source>
</evidence>
<dbReference type="PATRIC" id="fig|2287.6.peg.2712"/>
<evidence type="ECO:0000313" key="13">
    <source>
        <dbReference type="Proteomes" id="UP000033085"/>
    </source>
</evidence>
<dbReference type="EMBL" id="CP033241">
    <property type="protein sequence ID" value="AZF84798.1"/>
    <property type="molecule type" value="Genomic_DNA"/>
</dbReference>
<gene>
    <name evidence="4" type="ORF">SULA_2549</name>
    <name evidence="2" type="ORF">SULB_2552</name>
    <name evidence="3" type="ORF">SULC_2547</name>
    <name evidence="5" type="ORF">SULG_12930</name>
    <name evidence="6" type="ORF">SULH_12930</name>
    <name evidence="7" type="ORF">SULI_12930</name>
    <name evidence="8" type="ORF">SULM_12920</name>
    <name evidence="9" type="ORF">SULN_12910</name>
    <name evidence="10" type="ORF">SULO_12930</name>
    <name evidence="11" type="ORF">SULZ_12960</name>
</gene>
<dbReference type="EMBL" id="CP011057">
    <property type="protein sequence ID" value="AKA80055.1"/>
    <property type="molecule type" value="Genomic_DNA"/>
</dbReference>
<evidence type="ECO:0000313" key="11">
    <source>
        <dbReference type="EMBL" id="AZF84798.1"/>
    </source>
</evidence>
<dbReference type="Proteomes" id="UP000033057">
    <property type="component" value="Chromosome"/>
</dbReference>
<evidence type="ECO:0000313" key="3">
    <source>
        <dbReference type="EMBL" id="AKA77364.1"/>
    </source>
</evidence>
<dbReference type="EMBL" id="CP033237">
    <property type="protein sequence ID" value="AZF74373.1"/>
    <property type="molecule type" value="Genomic_DNA"/>
</dbReference>
<evidence type="ECO:0000313" key="6">
    <source>
        <dbReference type="EMBL" id="AZF71753.1"/>
    </source>
</evidence>
<evidence type="ECO:0000313" key="8">
    <source>
        <dbReference type="EMBL" id="AZF76996.1"/>
    </source>
</evidence>
<sequence>MMPFVSVIVTAYQYRPYIVEALESIAHQDLDDNKYEVIIVANYDKGQVSRYLCNGWKFIYHRTQEVR</sequence>
<organism evidence="3 12">
    <name type="scientific">Saccharolobus solfataricus</name>
    <name type="common">Sulfolobus solfataricus</name>
    <dbReference type="NCBI Taxonomy" id="2287"/>
    <lineage>
        <taxon>Archaea</taxon>
        <taxon>Thermoproteota</taxon>
        <taxon>Thermoprotei</taxon>
        <taxon>Sulfolobales</taxon>
        <taxon>Sulfolobaceae</taxon>
        <taxon>Saccharolobus</taxon>
    </lineage>
</organism>
<accession>A0A0E3KA79</accession>
<dbReference type="KEGG" id="ssol:SULB_2552"/>
<dbReference type="InterPro" id="IPR029044">
    <property type="entry name" value="Nucleotide-diphossugar_trans"/>
</dbReference>
<reference evidence="3" key="3">
    <citation type="submission" date="2018-10" db="EMBL/GenBank/DDBJ databases">
        <authorList>
            <person name="McCarthy S."/>
            <person name="Gradnigo J."/>
            <person name="Johnson T."/>
            <person name="Payne S."/>
            <person name="Lipzen A."/>
            <person name="Schackwitz W."/>
            <person name="Martin J."/>
            <person name="Moriyama E."/>
            <person name="Blum P."/>
        </authorList>
    </citation>
    <scope>NUCLEOTIDE SEQUENCE</scope>
    <source>
        <strain evidence="2">SARC-B</strain>
        <strain evidence="3">SARC-C</strain>
        <strain evidence="4">SULA</strain>
    </source>
</reference>
<dbReference type="KEGG" id="ssof:SULC_2547"/>
<evidence type="ECO:0000313" key="20">
    <source>
        <dbReference type="Proteomes" id="UP000278715"/>
    </source>
</evidence>
<proteinExistence type="predicted"/>
<evidence type="ECO:0000313" key="5">
    <source>
        <dbReference type="EMBL" id="AZF69133.1"/>
    </source>
</evidence>
<dbReference type="Gene3D" id="3.90.550.10">
    <property type="entry name" value="Spore Coat Polysaccharide Biosynthesis Protein SpsA, Chain A"/>
    <property type="match status" value="1"/>
</dbReference>
<dbReference type="Proteomes" id="UP000275843">
    <property type="component" value="Chromosome"/>
</dbReference>
<dbReference type="Proteomes" id="UP000033085">
    <property type="component" value="Chromosome"/>
</dbReference>
<dbReference type="Proteomes" id="UP000282269">
    <property type="component" value="Chromosome"/>
</dbReference>
<name>A0A0E3KA79_SACSO</name>
<dbReference type="EMBL" id="CP011056">
    <property type="protein sequence ID" value="AKA77364.1"/>
    <property type="molecule type" value="Genomic_DNA"/>
</dbReference>
<reference evidence="12 13" key="1">
    <citation type="journal article" date="2015" name="Genome Announc.">
        <title>Complete Genome Sequence of Sulfolobus solfataricus Strain 98/2 and Evolved Derivatives.</title>
        <authorList>
            <person name="McCarthy S."/>
            <person name="Gradnigo J."/>
            <person name="Johnson T."/>
            <person name="Payne S."/>
            <person name="Lipzen A."/>
            <person name="Martin J."/>
            <person name="Schackwitz W."/>
            <person name="Moriyama E."/>
            <person name="Blum P."/>
        </authorList>
    </citation>
    <scope>NUCLEOTIDE SEQUENCE [LARGE SCALE GENOMIC DNA]</scope>
    <source>
        <strain evidence="12">98/2 SULC</strain>
        <strain evidence="2">SARC-B</strain>
        <strain evidence="3">SARC-C</strain>
        <strain evidence="4 14">SULA</strain>
        <strain evidence="13">SULB</strain>
    </source>
</reference>
<dbReference type="KEGG" id="ssoa:SULA_2549"/>
<dbReference type="Proteomes" id="UP000267993">
    <property type="component" value="Chromosome"/>
</dbReference>
<evidence type="ECO:0000313" key="4">
    <source>
        <dbReference type="EMBL" id="AKA80055.1"/>
    </source>
</evidence>
<dbReference type="CDD" id="cd00761">
    <property type="entry name" value="Glyco_tranf_GTA_type"/>
    <property type="match status" value="1"/>
</dbReference>
<evidence type="ECO:0000313" key="12">
    <source>
        <dbReference type="Proteomes" id="UP000033057"/>
    </source>
</evidence>
<evidence type="ECO:0000313" key="17">
    <source>
        <dbReference type="Proteomes" id="UP000273194"/>
    </source>
</evidence>
<feature type="domain" description="Glycosyltransferase 2-like" evidence="1">
    <location>
        <begin position="6"/>
        <end position="44"/>
    </location>
</feature>
<evidence type="ECO:0000313" key="10">
    <source>
        <dbReference type="EMBL" id="AZF82206.1"/>
    </source>
</evidence>
<dbReference type="SUPFAM" id="SSF53448">
    <property type="entry name" value="Nucleotide-diphospho-sugar transferases"/>
    <property type="match status" value="1"/>
</dbReference>
<dbReference type="Proteomes" id="UP000033106">
    <property type="component" value="Chromosome"/>
</dbReference>
<evidence type="ECO:0000313" key="21">
    <source>
        <dbReference type="Proteomes" id="UP000282269"/>
    </source>
</evidence>
<evidence type="ECO:0000313" key="7">
    <source>
        <dbReference type="EMBL" id="AZF74373.1"/>
    </source>
</evidence>
<dbReference type="Proteomes" id="UP000273443">
    <property type="component" value="Chromosome"/>
</dbReference>
<dbReference type="EMBL" id="CP033239">
    <property type="protein sequence ID" value="AZF79601.1"/>
    <property type="molecule type" value="Genomic_DNA"/>
</dbReference>
<evidence type="ECO:0000259" key="1">
    <source>
        <dbReference type="Pfam" id="PF00535"/>
    </source>
</evidence>
<keyword evidence="3" id="KW-0808">Transferase</keyword>
<evidence type="ECO:0000313" key="14">
    <source>
        <dbReference type="Proteomes" id="UP000033106"/>
    </source>
</evidence>
<dbReference type="GO" id="GO:0016740">
    <property type="term" value="F:transferase activity"/>
    <property type="evidence" value="ECO:0007669"/>
    <property type="project" value="UniProtKB-KW"/>
</dbReference>
<evidence type="ECO:0000313" key="9">
    <source>
        <dbReference type="EMBL" id="AZF79601.1"/>
    </source>
</evidence>
<dbReference type="AlphaFoldDB" id="A0A0E3KA79"/>
<evidence type="ECO:0000313" key="2">
    <source>
        <dbReference type="EMBL" id="AKA74670.1"/>
    </source>
</evidence>
<dbReference type="Pfam" id="PF00535">
    <property type="entry name" value="Glycos_transf_2"/>
    <property type="match status" value="1"/>
</dbReference>
<dbReference type="Proteomes" id="UP000278715">
    <property type="component" value="Chromosome"/>
</dbReference>